<evidence type="ECO:0000256" key="2">
    <source>
        <dbReference type="ARBA" id="ARBA00022737"/>
    </source>
</evidence>
<name>A0A812N220_9DINO</name>
<evidence type="ECO:0000256" key="5">
    <source>
        <dbReference type="SAM" id="MobiDB-lite"/>
    </source>
</evidence>
<feature type="compositionally biased region" description="Basic and acidic residues" evidence="5">
    <location>
        <begin position="251"/>
        <end position="266"/>
    </location>
</feature>
<keyword evidence="9" id="KW-1185">Reference proteome</keyword>
<keyword evidence="6" id="KW-0812">Transmembrane</keyword>
<accession>A0A812N220</accession>
<dbReference type="NCBIfam" id="TIGR01906">
    <property type="entry name" value="integ_TIGR01906"/>
    <property type="match status" value="1"/>
</dbReference>
<feature type="transmembrane region" description="Helical" evidence="6">
    <location>
        <begin position="164"/>
        <end position="185"/>
    </location>
</feature>
<dbReference type="Gene3D" id="1.10.287.110">
    <property type="entry name" value="DnaJ domain"/>
    <property type="match status" value="1"/>
</dbReference>
<dbReference type="Gene3D" id="2.60.260.20">
    <property type="entry name" value="Urease metallochaperone UreE, N-terminal domain"/>
    <property type="match status" value="2"/>
</dbReference>
<dbReference type="PANTHER" id="PTHR43888">
    <property type="entry name" value="DNAJ-LIKE-2, ISOFORM A-RELATED"/>
    <property type="match status" value="1"/>
</dbReference>
<feature type="transmembrane region" description="Helical" evidence="6">
    <location>
        <begin position="191"/>
        <end position="209"/>
    </location>
</feature>
<dbReference type="GO" id="GO:0006457">
    <property type="term" value="P:protein folding"/>
    <property type="evidence" value="ECO:0007669"/>
    <property type="project" value="InterPro"/>
</dbReference>
<dbReference type="GO" id="GO:0030544">
    <property type="term" value="F:Hsp70 protein binding"/>
    <property type="evidence" value="ECO:0007669"/>
    <property type="project" value="InterPro"/>
</dbReference>
<dbReference type="InterPro" id="IPR001623">
    <property type="entry name" value="DnaJ_domain"/>
</dbReference>
<dbReference type="Pfam" id="PF01556">
    <property type="entry name" value="DnaJ_C"/>
    <property type="match status" value="1"/>
</dbReference>
<dbReference type="InterPro" id="IPR001305">
    <property type="entry name" value="HSP_DnaJ_Cys-rich_dom"/>
</dbReference>
<comment type="caution">
    <text evidence="8">The sequence shown here is derived from an EMBL/GenBank/DDBJ whole genome shotgun (WGS) entry which is preliminary data.</text>
</comment>
<evidence type="ECO:0000256" key="3">
    <source>
        <dbReference type="ARBA" id="ARBA00022771"/>
    </source>
</evidence>
<evidence type="ECO:0000256" key="6">
    <source>
        <dbReference type="SAM" id="Phobius"/>
    </source>
</evidence>
<dbReference type="Proteomes" id="UP000601435">
    <property type="component" value="Unassembled WGS sequence"/>
</dbReference>
<dbReference type="Gene3D" id="2.10.230.10">
    <property type="entry name" value="Heat shock protein DnaJ, cysteine-rich domain"/>
    <property type="match status" value="1"/>
</dbReference>
<feature type="transmembrane region" description="Helical" evidence="6">
    <location>
        <begin position="131"/>
        <end position="157"/>
    </location>
</feature>
<dbReference type="InterPro" id="IPR036869">
    <property type="entry name" value="J_dom_sf"/>
</dbReference>
<dbReference type="InterPro" id="IPR008971">
    <property type="entry name" value="HSP40/DnaJ_pept-bd"/>
</dbReference>
<feature type="domain" description="J" evidence="7">
    <location>
        <begin position="804"/>
        <end position="865"/>
    </location>
</feature>
<dbReference type="PRINTS" id="PR00625">
    <property type="entry name" value="JDOMAIN"/>
</dbReference>
<dbReference type="SUPFAM" id="SSF49493">
    <property type="entry name" value="HSP40/DnaJ peptide-binding domain"/>
    <property type="match status" value="2"/>
</dbReference>
<dbReference type="OrthoDB" id="550424at2759"/>
<keyword evidence="4" id="KW-0862">Zinc</keyword>
<dbReference type="PROSITE" id="PS50076">
    <property type="entry name" value="DNAJ_2"/>
    <property type="match status" value="1"/>
</dbReference>
<dbReference type="InterPro" id="IPR010178">
    <property type="entry name" value="Lit"/>
</dbReference>
<evidence type="ECO:0000256" key="1">
    <source>
        <dbReference type="ARBA" id="ARBA00022723"/>
    </source>
</evidence>
<evidence type="ECO:0000313" key="9">
    <source>
        <dbReference type="Proteomes" id="UP000601435"/>
    </source>
</evidence>
<sequence>MSLFLQYAPKAARTAASCPGGILGSKLLVTVAVPYLLMVGNARLLTSEWFVRVEYSRSGFPEDSFGMSSSDRLAYGVYCIRYMTNGKGIDYLKNLTLPYDICHWSRRPAQKTEGCPMFTEKELNHMQDVKALSGALFVAFWGLLVLVVVAAAFLILADSKVLKLALLRGSQLTLGLILAVSLFALLGFKTLFRWFHVLFFTGDSWLFSFRDTLIRLYPRQFWLDATLILSFSTLLLSLAATVVFRSSRPLHPKEKSEGRRKTEDLCKTPQNSYSNSLRLKIPSRVSRRQYVYSIDAPIGASLSWQRRLRGIQPTNQFLDLRQGYCYGVACFDDKDWQTKESLAGWSSVGQVEVVNTEEERDAIVLKMFEPSALKARWIREQPAKLCKTDWYLKEQETFFFVRRGQHVFFNCSEGFQNLKGVEQLTCHDGAWKVAKHSEDNPMEQKLSPPDMAVWEQGQFPECSWKHAGSCTTDDPLSVVSPRSPPITNDFSGDGRVHYRCNPKKGTGQPMRLVVWEPDLNLTRGAQVIYDRSKVAEVLSFQEKKYQVKLLDSGEEKTAEPDKIEWLPSDTSYMRWCGEGGCLLVLPSETEKEDADDDQSAKGDYASGAFAAEQEATTTKKPAPASLLEQSDSSLLEASASGGGVRAKAVQVEQEREADEEGPQEAEAAGHRPVIAEGVCDTGDAQGLRPPATSEEAVQRNWGLAGKSAARVRSAGCAALALILGLMLLGWRVKPKPFADRQAPDVEAWFVMDIYDVFGPNTPPACFTALFHSGEMFFGGFPGGDGFPGMGGKGGGRGKNADTTKFYKLLEVEKNASEADIKKAYRKLAVKHHPDKGGDPEKFKEITRAYEVLSDSDKRSKYDRFGEEGLDNDGPGDASDIFEAFFGGGGRRGGGGQRRRQKTKDVVQNLKVTLEQMYVGATKKMAITRQVIDKKKGVQECRECDGRGVKVEVVRMGPMIQQMQSQCHSCGGQGKSFQTKQEREVLEVHVQKGSPDGHKVTFREMADEHPDADAGDVIFVLKQQEHNDFKRKGADLYVERKISLVEALCGFQMELTHLDGRKLLIKTQPGEIVKPMSQGFDPLAKEESKTEWEVIEDADCPSVENVAQADTTDIDTLKKACETQLKRKGIDVGCFVVDGQRAYFKQCSREEALAAKKTRRGSTMYVLPDPDAKKSFRMMKAVKDEGMPTYKNPFVHGNLFLILTIEFPDMLSPENQTAMAKLLPPPLNVPKWTEDDKDVEIHTVTDIDPVQSFNSNKVNMQAGGEAYDDDEEDGPRGGPGGPGVQCHQQ</sequence>
<evidence type="ECO:0000256" key="4">
    <source>
        <dbReference type="ARBA" id="ARBA00022833"/>
    </source>
</evidence>
<feature type="region of interest" description="Disordered" evidence="5">
    <location>
        <begin position="251"/>
        <end position="271"/>
    </location>
</feature>
<dbReference type="Pfam" id="PF07314">
    <property type="entry name" value="Lit"/>
    <property type="match status" value="1"/>
</dbReference>
<dbReference type="FunFam" id="2.60.260.20:FF:000003">
    <property type="entry name" value="DnaJ subfamily A member 2"/>
    <property type="match status" value="1"/>
</dbReference>
<keyword evidence="6" id="KW-1133">Transmembrane helix</keyword>
<keyword evidence="2" id="KW-0677">Repeat</keyword>
<keyword evidence="6" id="KW-0472">Membrane</keyword>
<reference evidence="8" key="1">
    <citation type="submission" date="2021-02" db="EMBL/GenBank/DDBJ databases">
        <authorList>
            <person name="Dougan E. K."/>
            <person name="Rhodes N."/>
            <person name="Thang M."/>
            <person name="Chan C."/>
        </authorList>
    </citation>
    <scope>NUCLEOTIDE SEQUENCE</scope>
</reference>
<dbReference type="GO" id="GO:0008270">
    <property type="term" value="F:zinc ion binding"/>
    <property type="evidence" value="ECO:0007669"/>
    <property type="project" value="UniProtKB-KW"/>
</dbReference>
<organism evidence="8 9">
    <name type="scientific">Symbiodinium necroappetens</name>
    <dbReference type="NCBI Taxonomy" id="1628268"/>
    <lineage>
        <taxon>Eukaryota</taxon>
        <taxon>Sar</taxon>
        <taxon>Alveolata</taxon>
        <taxon>Dinophyceae</taxon>
        <taxon>Suessiales</taxon>
        <taxon>Symbiodiniaceae</taxon>
        <taxon>Symbiodinium</taxon>
    </lineage>
</organism>
<dbReference type="CDD" id="cd10747">
    <property type="entry name" value="DnaJ_C"/>
    <property type="match status" value="1"/>
</dbReference>
<evidence type="ECO:0000313" key="8">
    <source>
        <dbReference type="EMBL" id="CAE7291983.1"/>
    </source>
</evidence>
<keyword evidence="1" id="KW-0479">Metal-binding</keyword>
<dbReference type="InterPro" id="IPR002939">
    <property type="entry name" value="DnaJ_C"/>
</dbReference>
<dbReference type="FunFam" id="2.10.230.10:FF:000001">
    <property type="entry name" value="DnaJ subfamily A member 2"/>
    <property type="match status" value="1"/>
</dbReference>
<dbReference type="CDD" id="cd06257">
    <property type="entry name" value="DnaJ"/>
    <property type="match status" value="1"/>
</dbReference>
<dbReference type="SUPFAM" id="SSF57938">
    <property type="entry name" value="DnaJ/Hsp40 cysteine-rich domain"/>
    <property type="match status" value="1"/>
</dbReference>
<feature type="transmembrane region" description="Helical" evidence="6">
    <location>
        <begin position="221"/>
        <end position="244"/>
    </location>
</feature>
<protein>
    <submittedName>
        <fullName evidence="8">DNAJ1 protein</fullName>
    </submittedName>
</protein>
<keyword evidence="3" id="KW-0863">Zinc-finger</keyword>
<evidence type="ECO:0000259" key="7">
    <source>
        <dbReference type="PROSITE" id="PS50076"/>
    </source>
</evidence>
<dbReference type="CDD" id="cd10719">
    <property type="entry name" value="DnaJ_zf"/>
    <property type="match status" value="1"/>
</dbReference>
<dbReference type="InterPro" id="IPR018253">
    <property type="entry name" value="DnaJ_domain_CS"/>
</dbReference>
<dbReference type="EMBL" id="CAJNJA010012230">
    <property type="protein sequence ID" value="CAE7291983.1"/>
    <property type="molecule type" value="Genomic_DNA"/>
</dbReference>
<gene>
    <name evidence="8" type="primary">DNAJ1</name>
    <name evidence="8" type="ORF">SNEC2469_LOCUS7153</name>
</gene>
<feature type="region of interest" description="Disordered" evidence="5">
    <location>
        <begin position="637"/>
        <end position="671"/>
    </location>
</feature>
<proteinExistence type="predicted"/>
<feature type="region of interest" description="Disordered" evidence="5">
    <location>
        <begin position="1251"/>
        <end position="1288"/>
    </location>
</feature>
<dbReference type="GO" id="GO:0051082">
    <property type="term" value="F:unfolded protein binding"/>
    <property type="evidence" value="ECO:0007669"/>
    <property type="project" value="InterPro"/>
</dbReference>
<dbReference type="FunFam" id="1.10.287.110:FF:000041">
    <property type="entry name" value="Chaperone protein DNAj, putative"/>
    <property type="match status" value="1"/>
</dbReference>
<dbReference type="InterPro" id="IPR036410">
    <property type="entry name" value="HSP_DnaJ_Cys-rich_dom_sf"/>
</dbReference>
<dbReference type="InterPro" id="IPR044713">
    <property type="entry name" value="DNJA1/2-like"/>
</dbReference>
<dbReference type="SUPFAM" id="SSF46565">
    <property type="entry name" value="Chaperone J-domain"/>
    <property type="match status" value="1"/>
</dbReference>
<dbReference type="Pfam" id="PF00226">
    <property type="entry name" value="DnaJ"/>
    <property type="match status" value="1"/>
</dbReference>
<dbReference type="PROSITE" id="PS00636">
    <property type="entry name" value="DNAJ_1"/>
    <property type="match status" value="1"/>
</dbReference>
<dbReference type="SMART" id="SM00271">
    <property type="entry name" value="DnaJ"/>
    <property type="match status" value="1"/>
</dbReference>